<keyword evidence="1" id="KW-0472">Membrane</keyword>
<feature type="transmembrane region" description="Helical" evidence="1">
    <location>
        <begin position="42"/>
        <end position="63"/>
    </location>
</feature>
<dbReference type="Proteomes" id="UP001524383">
    <property type="component" value="Unassembled WGS sequence"/>
</dbReference>
<protein>
    <submittedName>
        <fullName evidence="2">Uncharacterized protein</fullName>
    </submittedName>
</protein>
<dbReference type="AlphaFoldDB" id="A0ABD4TL44"/>
<organism evidence="2 3">
    <name type="scientific">Methanocalculus taiwanensis</name>
    <dbReference type="NCBI Taxonomy" id="106207"/>
    <lineage>
        <taxon>Archaea</taxon>
        <taxon>Methanobacteriati</taxon>
        <taxon>Methanobacteriota</taxon>
        <taxon>Stenosarchaea group</taxon>
        <taxon>Methanomicrobia</taxon>
        <taxon>Methanomicrobiales</taxon>
        <taxon>Methanocalculaceae</taxon>
        <taxon>Methanocalculus</taxon>
    </lineage>
</organism>
<keyword evidence="1" id="KW-1133">Transmembrane helix</keyword>
<dbReference type="RefSeq" id="WP_255332976.1">
    <property type="nucleotide sequence ID" value="NZ_VOTZ01000018.1"/>
</dbReference>
<accession>A0ABD4TL44</accession>
<keyword evidence="1" id="KW-0812">Transmembrane</keyword>
<gene>
    <name evidence="2" type="ORF">FTO68_08480</name>
</gene>
<evidence type="ECO:0000313" key="3">
    <source>
        <dbReference type="Proteomes" id="UP001524383"/>
    </source>
</evidence>
<evidence type="ECO:0000313" key="2">
    <source>
        <dbReference type="EMBL" id="MCQ1539012.1"/>
    </source>
</evidence>
<name>A0ABD4TL44_9EURY</name>
<proteinExistence type="predicted"/>
<evidence type="ECO:0000256" key="1">
    <source>
        <dbReference type="SAM" id="Phobius"/>
    </source>
</evidence>
<reference evidence="2 3" key="1">
    <citation type="submission" date="2019-08" db="EMBL/GenBank/DDBJ databases">
        <authorList>
            <person name="Chen S.-C."/>
            <person name="Lai M.-C."/>
            <person name="You Y.-T."/>
        </authorList>
    </citation>
    <scope>NUCLEOTIDE SEQUENCE [LARGE SCALE GENOMIC DNA]</scope>
    <source>
        <strain evidence="2 3">P2F9704a</strain>
    </source>
</reference>
<dbReference type="EMBL" id="VOTZ01000018">
    <property type="protein sequence ID" value="MCQ1539012.1"/>
    <property type="molecule type" value="Genomic_DNA"/>
</dbReference>
<comment type="caution">
    <text evidence="2">The sequence shown here is derived from an EMBL/GenBank/DDBJ whole genome shotgun (WGS) entry which is preliminary data.</text>
</comment>
<sequence length="68" mass="7549">MTIRIKPAKPVISSDIRPSRRVRRLMMNQTDFPVSSEAVMNLFVLGLLTITVSITGITLGVVLRMSGY</sequence>
<keyword evidence="3" id="KW-1185">Reference proteome</keyword>